<dbReference type="AlphaFoldDB" id="A0A7V4E3F9"/>
<comment type="pathway">
    <text evidence="10">Cell wall biogenesis; peptidoglycan biosynthesis.</text>
</comment>
<evidence type="ECO:0000256" key="10">
    <source>
        <dbReference type="HAMAP-Rule" id="MF_00047"/>
    </source>
</evidence>
<dbReference type="Gene3D" id="3.30.1490.20">
    <property type="entry name" value="ATP-grasp fold, A domain"/>
    <property type="match status" value="1"/>
</dbReference>
<dbReference type="PANTHER" id="PTHR23132">
    <property type="entry name" value="D-ALANINE--D-ALANINE LIGASE"/>
    <property type="match status" value="1"/>
</dbReference>
<evidence type="ECO:0000256" key="7">
    <source>
        <dbReference type="ARBA" id="ARBA00022960"/>
    </source>
</evidence>
<dbReference type="InterPro" id="IPR000291">
    <property type="entry name" value="D-Ala_lig_Van_CS"/>
</dbReference>
<dbReference type="EMBL" id="DTDR01000131">
    <property type="protein sequence ID" value="HGK64007.1"/>
    <property type="molecule type" value="Genomic_DNA"/>
</dbReference>
<dbReference type="PROSITE" id="PS00844">
    <property type="entry name" value="DALA_DALA_LIGASE_2"/>
    <property type="match status" value="1"/>
</dbReference>
<evidence type="ECO:0000256" key="5">
    <source>
        <dbReference type="ARBA" id="ARBA00022741"/>
    </source>
</evidence>
<proteinExistence type="inferred from homology"/>
<evidence type="ECO:0000256" key="12">
    <source>
        <dbReference type="PIRSR" id="PIRSR039102-3"/>
    </source>
</evidence>
<dbReference type="InterPro" id="IPR013815">
    <property type="entry name" value="ATP_grasp_subdomain_1"/>
</dbReference>
<evidence type="ECO:0000256" key="13">
    <source>
        <dbReference type="PROSITE-ProRule" id="PRU00409"/>
    </source>
</evidence>
<evidence type="ECO:0000256" key="2">
    <source>
        <dbReference type="ARBA" id="ARBA00010871"/>
    </source>
</evidence>
<keyword evidence="3 10" id="KW-0963">Cytoplasm</keyword>
<dbReference type="UniPathway" id="UPA00219"/>
<feature type="active site" evidence="11">
    <location>
        <position position="290"/>
    </location>
</feature>
<feature type="binding site" evidence="12">
    <location>
        <position position="266"/>
    </location>
    <ligand>
        <name>Mg(2+)</name>
        <dbReference type="ChEBI" id="CHEBI:18420"/>
        <label>1</label>
    </ligand>
</feature>
<evidence type="ECO:0000313" key="15">
    <source>
        <dbReference type="EMBL" id="HGK64007.1"/>
    </source>
</evidence>
<dbReference type="GO" id="GO:0008716">
    <property type="term" value="F:D-alanine-D-alanine ligase activity"/>
    <property type="evidence" value="ECO:0007669"/>
    <property type="project" value="UniProtKB-UniRule"/>
</dbReference>
<comment type="function">
    <text evidence="10">Cell wall formation.</text>
</comment>
<evidence type="ECO:0000256" key="1">
    <source>
        <dbReference type="ARBA" id="ARBA00004496"/>
    </source>
</evidence>
<keyword evidence="6 13" id="KW-0067">ATP-binding</keyword>
<gene>
    <name evidence="10" type="primary">ddl</name>
    <name evidence="15" type="ORF">ENU74_05410</name>
</gene>
<dbReference type="GO" id="GO:0046872">
    <property type="term" value="F:metal ion binding"/>
    <property type="evidence" value="ECO:0007669"/>
    <property type="project" value="UniProtKB-KW"/>
</dbReference>
<keyword evidence="7 10" id="KW-0133">Cell shape</keyword>
<dbReference type="NCBIfam" id="TIGR01205">
    <property type="entry name" value="D_ala_D_alaTIGR"/>
    <property type="match status" value="1"/>
</dbReference>
<evidence type="ECO:0000256" key="8">
    <source>
        <dbReference type="ARBA" id="ARBA00022984"/>
    </source>
</evidence>
<dbReference type="InterPro" id="IPR016185">
    <property type="entry name" value="PreATP-grasp_dom_sf"/>
</dbReference>
<sequence>MLNNKELVNYLKKKRIGIICGGWSKEREISLLTAKNVAFALEKLGLKYQIIDIDKNFYKQIINSKIDIAFIALHGKPGEDGTIQGFLELVGIPYTGSGVLASAIGMDKIMTKILFQYAKIPTPKFVTLNKNENLLEKIELAEKELGFPLVIKPRCEGSSVGVEIVENKKDLIKKTKSLRREFSDLFLEEYIEGMIATCGILDDKPLPILELVPKKERFYSYKAKYTKGETEFILPARLDKKTTLKIQELSLKAHKIIGCKGYSRIDLIVKDKKNPYFLEINTLPGLTELSDLPKEALHMGISYEEVILKILKTAIS</sequence>
<keyword evidence="8 10" id="KW-0573">Peptidoglycan synthesis</keyword>
<feature type="active site" evidence="11">
    <location>
        <position position="26"/>
    </location>
</feature>
<dbReference type="PROSITE" id="PS50975">
    <property type="entry name" value="ATP_GRASP"/>
    <property type="match status" value="1"/>
</dbReference>
<dbReference type="SUPFAM" id="SSF52440">
    <property type="entry name" value="PreATP-grasp domain"/>
    <property type="match status" value="1"/>
</dbReference>
<keyword evidence="12" id="KW-0464">Manganese</keyword>
<dbReference type="NCBIfam" id="NF002378">
    <property type="entry name" value="PRK01372.1"/>
    <property type="match status" value="1"/>
</dbReference>
<comment type="similarity">
    <text evidence="2 10">Belongs to the D-alanine--D-alanine ligase family.</text>
</comment>
<keyword evidence="12" id="KW-0460">Magnesium</keyword>
<dbReference type="InterPro" id="IPR011127">
    <property type="entry name" value="Dala_Dala_lig_N"/>
</dbReference>
<protein>
    <recommendedName>
        <fullName evidence="10">D-alanine--D-alanine ligase</fullName>
        <ecNumber evidence="10">6.3.2.4</ecNumber>
    </recommendedName>
    <alternativeName>
        <fullName evidence="10">D-Ala-D-Ala ligase</fullName>
    </alternativeName>
    <alternativeName>
        <fullName evidence="10">D-alanylalanine synthetase</fullName>
    </alternativeName>
</protein>
<evidence type="ECO:0000256" key="3">
    <source>
        <dbReference type="ARBA" id="ARBA00022490"/>
    </source>
</evidence>
<evidence type="ECO:0000256" key="4">
    <source>
        <dbReference type="ARBA" id="ARBA00022598"/>
    </source>
</evidence>
<evidence type="ECO:0000256" key="9">
    <source>
        <dbReference type="ARBA" id="ARBA00023316"/>
    </source>
</evidence>
<dbReference type="PIRSF" id="PIRSF039102">
    <property type="entry name" value="Ddl/VanB"/>
    <property type="match status" value="1"/>
</dbReference>
<comment type="catalytic activity">
    <reaction evidence="10">
        <text>2 D-alanine + ATP = D-alanyl-D-alanine + ADP + phosphate + H(+)</text>
        <dbReference type="Rhea" id="RHEA:11224"/>
        <dbReference type="ChEBI" id="CHEBI:15378"/>
        <dbReference type="ChEBI" id="CHEBI:30616"/>
        <dbReference type="ChEBI" id="CHEBI:43474"/>
        <dbReference type="ChEBI" id="CHEBI:57416"/>
        <dbReference type="ChEBI" id="CHEBI:57822"/>
        <dbReference type="ChEBI" id="CHEBI:456216"/>
        <dbReference type="EC" id="6.3.2.4"/>
    </reaction>
</comment>
<accession>A0A7V4E3F9</accession>
<feature type="binding site" evidence="12">
    <location>
        <position position="279"/>
    </location>
    <ligand>
        <name>Mg(2+)</name>
        <dbReference type="ChEBI" id="CHEBI:18420"/>
        <label>1</label>
    </ligand>
</feature>
<feature type="active site" evidence="11">
    <location>
        <position position="158"/>
    </location>
</feature>
<name>A0A7V4E3F9_UNCW3</name>
<dbReference type="SUPFAM" id="SSF56059">
    <property type="entry name" value="Glutathione synthetase ATP-binding domain-like"/>
    <property type="match status" value="1"/>
</dbReference>
<dbReference type="GO" id="GO:0008360">
    <property type="term" value="P:regulation of cell shape"/>
    <property type="evidence" value="ECO:0007669"/>
    <property type="project" value="UniProtKB-KW"/>
</dbReference>
<feature type="binding site" evidence="12">
    <location>
        <position position="281"/>
    </location>
    <ligand>
        <name>Mg(2+)</name>
        <dbReference type="ChEBI" id="CHEBI:18420"/>
        <label>2</label>
    </ligand>
</feature>
<dbReference type="InterPro" id="IPR011095">
    <property type="entry name" value="Dala_Dala_lig_C"/>
</dbReference>
<dbReference type="InterPro" id="IPR011761">
    <property type="entry name" value="ATP-grasp"/>
</dbReference>
<dbReference type="Pfam" id="PF07478">
    <property type="entry name" value="Dala_Dala_lig_C"/>
    <property type="match status" value="1"/>
</dbReference>
<evidence type="ECO:0000256" key="11">
    <source>
        <dbReference type="PIRSR" id="PIRSR039102-1"/>
    </source>
</evidence>
<reference evidence="15" key="1">
    <citation type="journal article" date="2020" name="mSystems">
        <title>Genome- and Community-Level Interaction Insights into Carbon Utilization and Element Cycling Functions of Hydrothermarchaeota in Hydrothermal Sediment.</title>
        <authorList>
            <person name="Zhou Z."/>
            <person name="Liu Y."/>
            <person name="Xu W."/>
            <person name="Pan J."/>
            <person name="Luo Z.H."/>
            <person name="Li M."/>
        </authorList>
    </citation>
    <scope>NUCLEOTIDE SEQUENCE [LARGE SCALE GENOMIC DNA]</scope>
    <source>
        <strain evidence="15">SpSt-697</strain>
    </source>
</reference>
<dbReference type="HAMAP" id="MF_00047">
    <property type="entry name" value="Dala_Dala_lig"/>
    <property type="match status" value="1"/>
</dbReference>
<keyword evidence="4 10" id="KW-0436">Ligase</keyword>
<dbReference type="GO" id="GO:0009252">
    <property type="term" value="P:peptidoglycan biosynthetic process"/>
    <property type="evidence" value="ECO:0007669"/>
    <property type="project" value="UniProtKB-UniRule"/>
</dbReference>
<evidence type="ECO:0000259" key="14">
    <source>
        <dbReference type="PROSITE" id="PS50975"/>
    </source>
</evidence>
<dbReference type="GO" id="GO:0005524">
    <property type="term" value="F:ATP binding"/>
    <property type="evidence" value="ECO:0007669"/>
    <property type="project" value="UniProtKB-UniRule"/>
</dbReference>
<comment type="cofactor">
    <cofactor evidence="12">
        <name>Mg(2+)</name>
        <dbReference type="ChEBI" id="CHEBI:18420"/>
    </cofactor>
    <cofactor evidence="12">
        <name>Mn(2+)</name>
        <dbReference type="ChEBI" id="CHEBI:29035"/>
    </cofactor>
    <text evidence="12">Binds 2 magnesium or manganese ions per subunit.</text>
</comment>
<dbReference type="Gene3D" id="3.30.470.20">
    <property type="entry name" value="ATP-grasp fold, B domain"/>
    <property type="match status" value="1"/>
</dbReference>
<keyword evidence="12" id="KW-0479">Metal-binding</keyword>
<dbReference type="GO" id="GO:0005737">
    <property type="term" value="C:cytoplasm"/>
    <property type="evidence" value="ECO:0007669"/>
    <property type="project" value="UniProtKB-SubCell"/>
</dbReference>
<evidence type="ECO:0000256" key="6">
    <source>
        <dbReference type="ARBA" id="ARBA00022840"/>
    </source>
</evidence>
<feature type="binding site" evidence="12">
    <location>
        <position position="279"/>
    </location>
    <ligand>
        <name>Mg(2+)</name>
        <dbReference type="ChEBI" id="CHEBI:18420"/>
        <label>2</label>
    </ligand>
</feature>
<dbReference type="InterPro" id="IPR005905">
    <property type="entry name" value="D_ala_D_ala"/>
</dbReference>
<keyword evidence="9 10" id="KW-0961">Cell wall biogenesis/degradation</keyword>
<dbReference type="Pfam" id="PF01820">
    <property type="entry name" value="Dala_Dala_lig_N"/>
    <property type="match status" value="1"/>
</dbReference>
<dbReference type="PANTHER" id="PTHR23132:SF23">
    <property type="entry name" value="D-ALANINE--D-ALANINE LIGASE B"/>
    <property type="match status" value="1"/>
</dbReference>
<organism evidence="15">
    <name type="scientific">candidate division WOR-3 bacterium</name>
    <dbReference type="NCBI Taxonomy" id="2052148"/>
    <lineage>
        <taxon>Bacteria</taxon>
        <taxon>Bacteria division WOR-3</taxon>
    </lineage>
</organism>
<dbReference type="EC" id="6.3.2.4" evidence="10"/>
<comment type="subcellular location">
    <subcellularLocation>
        <location evidence="1 10">Cytoplasm</location>
    </subcellularLocation>
</comment>
<comment type="caution">
    <text evidence="15">The sequence shown here is derived from an EMBL/GenBank/DDBJ whole genome shotgun (WGS) entry which is preliminary data.</text>
</comment>
<keyword evidence="5 13" id="KW-0547">Nucleotide-binding</keyword>
<feature type="domain" description="ATP-grasp" evidence="14">
    <location>
        <begin position="112"/>
        <end position="312"/>
    </location>
</feature>
<dbReference type="Gene3D" id="3.40.50.20">
    <property type="match status" value="1"/>
</dbReference>
<dbReference type="GO" id="GO:0071555">
    <property type="term" value="P:cell wall organization"/>
    <property type="evidence" value="ECO:0007669"/>
    <property type="project" value="UniProtKB-KW"/>
</dbReference>
<dbReference type="PROSITE" id="PS00843">
    <property type="entry name" value="DALA_DALA_LIGASE_1"/>
    <property type="match status" value="1"/>
</dbReference>